<comment type="caution">
    <text evidence="6">The sequence shown here is derived from an EMBL/GenBank/DDBJ whole genome shotgun (WGS) entry which is preliminary data.</text>
</comment>
<dbReference type="Proteomes" id="UP001190700">
    <property type="component" value="Unassembled WGS sequence"/>
</dbReference>
<dbReference type="Pfam" id="PF01753">
    <property type="entry name" value="zf-MYND"/>
    <property type="match status" value="1"/>
</dbReference>
<reference evidence="6 7" key="1">
    <citation type="journal article" date="2015" name="Genome Biol. Evol.">
        <title>Comparative Genomics of a Bacterivorous Green Alga Reveals Evolutionary Causalities and Consequences of Phago-Mixotrophic Mode of Nutrition.</title>
        <authorList>
            <person name="Burns J.A."/>
            <person name="Paasch A."/>
            <person name="Narechania A."/>
            <person name="Kim E."/>
        </authorList>
    </citation>
    <scope>NUCLEOTIDE SEQUENCE [LARGE SCALE GENOMIC DNA]</scope>
    <source>
        <strain evidence="6 7">PLY_AMNH</strain>
    </source>
</reference>
<keyword evidence="1" id="KW-0479">Metal-binding</keyword>
<dbReference type="SUPFAM" id="SSF144232">
    <property type="entry name" value="HIT/MYND zinc finger-like"/>
    <property type="match status" value="1"/>
</dbReference>
<keyword evidence="7" id="KW-1185">Reference proteome</keyword>
<evidence type="ECO:0000256" key="1">
    <source>
        <dbReference type="ARBA" id="ARBA00022723"/>
    </source>
</evidence>
<dbReference type="Gene3D" id="6.10.140.2220">
    <property type="match status" value="1"/>
</dbReference>
<dbReference type="EMBL" id="LGRX02025012">
    <property type="protein sequence ID" value="KAK3253092.1"/>
    <property type="molecule type" value="Genomic_DNA"/>
</dbReference>
<keyword evidence="3" id="KW-0862">Zinc</keyword>
<keyword evidence="2 4" id="KW-0863">Zinc-finger</keyword>
<dbReference type="PROSITE" id="PS50865">
    <property type="entry name" value="ZF_MYND_2"/>
    <property type="match status" value="1"/>
</dbReference>
<dbReference type="InterPro" id="IPR002893">
    <property type="entry name" value="Znf_MYND"/>
</dbReference>
<accession>A0AAE0CFX1</accession>
<sequence length="482" mass="54938">MPPSPIDAVSLLGCKRVVRPNDANDEIIQILTVDAPVNLHVAVFAGTDAVASLHELLRYSKNNTDDVCLSVFRGILPCTNSLASRLRNLIDSRFAEIREARCDSVLVERLCEDTGYALLNFVFAGYRTNSEHRYLLCYLLSQYEETCYTAHTVYFGWLQLAAELVDERADITYATFTDVLCETNAQNNDTLAQHAIWYRVMDMFFRNKVLYKRPLWPDGLPDGLNFDCASCWDAVLDQDTAIVRRRSLDVYRVFFLDANLQSIDLQTPMRQWCKLLAELAMCRASIEYGSADDAHDLESLMACHEPIMRICELHRWECDRNSPIDRSMHQAWNDANRLYQIANVVRSCNVVHKRAAQLINAFDTDGNRLNMVISGTVRVDPEVCAFFGLDDTRPMNVAVRWRRNKNGVALGLQHDRVCCVHCGRAAAGDVQLKLCGVCRTVAYCDRACQVRDWNRHREYCVSVRAHVNEDMYAGETVRAHNL</sequence>
<proteinExistence type="predicted"/>
<feature type="domain" description="MYND-type" evidence="5">
    <location>
        <begin position="419"/>
        <end position="460"/>
    </location>
</feature>
<evidence type="ECO:0000256" key="3">
    <source>
        <dbReference type="ARBA" id="ARBA00022833"/>
    </source>
</evidence>
<name>A0AAE0CFX1_9CHLO</name>
<evidence type="ECO:0000313" key="7">
    <source>
        <dbReference type="Proteomes" id="UP001190700"/>
    </source>
</evidence>
<evidence type="ECO:0000313" key="6">
    <source>
        <dbReference type="EMBL" id="KAK3253092.1"/>
    </source>
</evidence>
<evidence type="ECO:0000256" key="2">
    <source>
        <dbReference type="ARBA" id="ARBA00022771"/>
    </source>
</evidence>
<dbReference type="AlphaFoldDB" id="A0AAE0CFX1"/>
<evidence type="ECO:0000256" key="4">
    <source>
        <dbReference type="PROSITE-ProRule" id="PRU00134"/>
    </source>
</evidence>
<protein>
    <recommendedName>
        <fullName evidence="5">MYND-type domain-containing protein</fullName>
    </recommendedName>
</protein>
<dbReference type="GO" id="GO:0008270">
    <property type="term" value="F:zinc ion binding"/>
    <property type="evidence" value="ECO:0007669"/>
    <property type="project" value="UniProtKB-KW"/>
</dbReference>
<organism evidence="6 7">
    <name type="scientific">Cymbomonas tetramitiformis</name>
    <dbReference type="NCBI Taxonomy" id="36881"/>
    <lineage>
        <taxon>Eukaryota</taxon>
        <taxon>Viridiplantae</taxon>
        <taxon>Chlorophyta</taxon>
        <taxon>Pyramimonadophyceae</taxon>
        <taxon>Pyramimonadales</taxon>
        <taxon>Pyramimonadaceae</taxon>
        <taxon>Cymbomonas</taxon>
    </lineage>
</organism>
<gene>
    <name evidence="6" type="ORF">CYMTET_37637</name>
</gene>
<evidence type="ECO:0000259" key="5">
    <source>
        <dbReference type="PROSITE" id="PS50865"/>
    </source>
</evidence>